<dbReference type="Proteomes" id="UP000826234">
    <property type="component" value="Unassembled WGS sequence"/>
</dbReference>
<accession>A0ABQ7TAM5</accession>
<reference evidence="1 2" key="1">
    <citation type="journal article" date="2022" name="Gigascience">
        <title>A chromosome-level genome assembly and annotation of the desert horned lizard, Phrynosoma platyrhinos, provides insight into chromosomal rearrangements among reptiles.</title>
        <authorList>
            <person name="Koochekian N."/>
            <person name="Ascanio A."/>
            <person name="Farleigh K."/>
            <person name="Card D.C."/>
            <person name="Schield D.R."/>
            <person name="Castoe T.A."/>
            <person name="Jezkova T."/>
        </authorList>
    </citation>
    <scope>NUCLEOTIDE SEQUENCE [LARGE SCALE GENOMIC DNA]</scope>
    <source>
        <strain evidence="1">NK-2021</strain>
    </source>
</reference>
<sequence>MAATQEVPPPALGLHFLYPLEETMVPRVKMEDPGPPCPEAGWEWDAAGKAPLVVQAGTISDLLRWATPPQVRSDPIPQLWEVQCQEMVQSLRTPADVVPAPVPVPPPAPGWGNLQLPELAPVDDIEAYLSTFERAAETCQWPRDPFQCPQILSLLAFSNLALRVTVRVKVEQVSPQEMMLPTAPWEPSAPLMPHPECVSSGEVALHQPAPGPGLKMPCIPKQEPQGLPETGALMANGSRENPLLGSSMSVGNPPGNSQENPLAENREHCKANCKGIAAALMLVTSPPRPKPVLLMDDQQALGLQQNFEFWFTEDSAGMRIVGITVLLPEAKVSYL</sequence>
<proteinExistence type="predicted"/>
<organism evidence="1 2">
    <name type="scientific">Phrynosoma platyrhinos</name>
    <name type="common">Desert horned lizard</name>
    <dbReference type="NCBI Taxonomy" id="52577"/>
    <lineage>
        <taxon>Eukaryota</taxon>
        <taxon>Metazoa</taxon>
        <taxon>Chordata</taxon>
        <taxon>Craniata</taxon>
        <taxon>Vertebrata</taxon>
        <taxon>Euteleostomi</taxon>
        <taxon>Lepidosauria</taxon>
        <taxon>Squamata</taxon>
        <taxon>Bifurcata</taxon>
        <taxon>Unidentata</taxon>
        <taxon>Episquamata</taxon>
        <taxon>Toxicofera</taxon>
        <taxon>Iguania</taxon>
        <taxon>Phrynosomatidae</taxon>
        <taxon>Phrynosomatinae</taxon>
        <taxon>Phrynosoma</taxon>
    </lineage>
</organism>
<gene>
    <name evidence="1" type="ORF">JD844_001654</name>
</gene>
<dbReference type="EMBL" id="JAIPUX010000521">
    <property type="protein sequence ID" value="KAH0626587.1"/>
    <property type="molecule type" value="Genomic_DNA"/>
</dbReference>
<comment type="caution">
    <text evidence="1">The sequence shown here is derived from an EMBL/GenBank/DDBJ whole genome shotgun (WGS) entry which is preliminary data.</text>
</comment>
<name>A0ABQ7TAM5_PHRPL</name>
<keyword evidence="2" id="KW-1185">Reference proteome</keyword>
<protein>
    <submittedName>
        <fullName evidence="1">Uncharacterized protein</fullName>
    </submittedName>
</protein>
<evidence type="ECO:0000313" key="1">
    <source>
        <dbReference type="EMBL" id="KAH0626587.1"/>
    </source>
</evidence>
<evidence type="ECO:0000313" key="2">
    <source>
        <dbReference type="Proteomes" id="UP000826234"/>
    </source>
</evidence>